<dbReference type="EMBL" id="OZ021744">
    <property type="protein sequence ID" value="CAK9311148.1"/>
    <property type="molecule type" value="Genomic_DNA"/>
</dbReference>
<gene>
    <name evidence="1" type="ORF">CITCOLO1_LOCUS2798</name>
</gene>
<sequence length="75" mass="8053">VLSMLTAVQRSKSNAVQRGVPRQFSVGSVTAASCLSVCILILSHSHSQNIPQLSINGLLLPFPVVHCRNQTLDTI</sequence>
<evidence type="ECO:0000313" key="2">
    <source>
        <dbReference type="Proteomes" id="UP001642487"/>
    </source>
</evidence>
<evidence type="ECO:0000313" key="1">
    <source>
        <dbReference type="EMBL" id="CAK9311148.1"/>
    </source>
</evidence>
<reference evidence="1 2" key="1">
    <citation type="submission" date="2024-03" db="EMBL/GenBank/DDBJ databases">
        <authorList>
            <person name="Gkanogiannis A."/>
            <person name="Becerra Lopez-Lavalle L."/>
        </authorList>
    </citation>
    <scope>NUCLEOTIDE SEQUENCE [LARGE SCALE GENOMIC DNA]</scope>
</reference>
<name>A0ABP0XSJ9_9ROSI</name>
<organism evidence="1 2">
    <name type="scientific">Citrullus colocynthis</name>
    <name type="common">colocynth</name>
    <dbReference type="NCBI Taxonomy" id="252529"/>
    <lineage>
        <taxon>Eukaryota</taxon>
        <taxon>Viridiplantae</taxon>
        <taxon>Streptophyta</taxon>
        <taxon>Embryophyta</taxon>
        <taxon>Tracheophyta</taxon>
        <taxon>Spermatophyta</taxon>
        <taxon>Magnoliopsida</taxon>
        <taxon>eudicotyledons</taxon>
        <taxon>Gunneridae</taxon>
        <taxon>Pentapetalae</taxon>
        <taxon>rosids</taxon>
        <taxon>fabids</taxon>
        <taxon>Cucurbitales</taxon>
        <taxon>Cucurbitaceae</taxon>
        <taxon>Benincaseae</taxon>
        <taxon>Citrullus</taxon>
    </lineage>
</organism>
<accession>A0ABP0XSJ9</accession>
<keyword evidence="2" id="KW-1185">Reference proteome</keyword>
<feature type="non-terminal residue" evidence="1">
    <location>
        <position position="1"/>
    </location>
</feature>
<protein>
    <submittedName>
        <fullName evidence="1">Uncharacterized protein</fullName>
    </submittedName>
</protein>
<dbReference type="Proteomes" id="UP001642487">
    <property type="component" value="Chromosome 10"/>
</dbReference>
<proteinExistence type="predicted"/>